<organism evidence="1 2">
    <name type="scientific">Streptomyces dysideae</name>
    <dbReference type="NCBI Taxonomy" id="909626"/>
    <lineage>
        <taxon>Bacteria</taxon>
        <taxon>Bacillati</taxon>
        <taxon>Actinomycetota</taxon>
        <taxon>Actinomycetes</taxon>
        <taxon>Kitasatosporales</taxon>
        <taxon>Streptomycetaceae</taxon>
        <taxon>Streptomyces</taxon>
    </lineage>
</organism>
<evidence type="ECO:0000313" key="1">
    <source>
        <dbReference type="EMBL" id="KUO18485.1"/>
    </source>
</evidence>
<comment type="caution">
    <text evidence="1">The sequence shown here is derived from an EMBL/GenBank/DDBJ whole genome shotgun (WGS) entry which is preliminary data.</text>
</comment>
<dbReference type="EMBL" id="LMXB01000064">
    <property type="protein sequence ID" value="KUO18485.1"/>
    <property type="molecule type" value="Genomic_DNA"/>
</dbReference>
<sequence>MVLYGPYEGVQARASHGNGPASSWTVSSCGTGPSAYRTVCPAPGKMPASYGMTRTVTLSRSLISTMCSSCSRVTLELPKRIRSGASWMIAVYKVGLSR</sequence>
<keyword evidence="2" id="KW-1185">Reference proteome</keyword>
<name>A0A124IEJ5_9ACTN</name>
<evidence type="ECO:0000313" key="2">
    <source>
        <dbReference type="Proteomes" id="UP000053260"/>
    </source>
</evidence>
<protein>
    <submittedName>
        <fullName evidence="1">Uncharacterized protein</fullName>
    </submittedName>
</protein>
<proteinExistence type="predicted"/>
<dbReference type="AlphaFoldDB" id="A0A124IEJ5"/>
<gene>
    <name evidence="1" type="ORF">AQJ91_25110</name>
</gene>
<reference evidence="1 2" key="1">
    <citation type="submission" date="2015-10" db="EMBL/GenBank/DDBJ databases">
        <title>Draft genome sequence of Streptomyces sp. RV15, isolated from a marine sponge.</title>
        <authorList>
            <person name="Ruckert C."/>
            <person name="Abdelmohsen U.R."/>
            <person name="Winkler A."/>
            <person name="Hentschel U."/>
            <person name="Kalinowski J."/>
            <person name="Kampfer P."/>
            <person name="Glaeser S."/>
        </authorList>
    </citation>
    <scope>NUCLEOTIDE SEQUENCE [LARGE SCALE GENOMIC DNA]</scope>
    <source>
        <strain evidence="1 2">RV15</strain>
    </source>
</reference>
<dbReference type="Proteomes" id="UP000053260">
    <property type="component" value="Unassembled WGS sequence"/>
</dbReference>
<accession>A0A124IEJ5</accession>